<keyword evidence="3" id="KW-1185">Reference proteome</keyword>
<dbReference type="Proteomes" id="UP001430953">
    <property type="component" value="Unassembled WGS sequence"/>
</dbReference>
<feature type="compositionally biased region" description="Basic and acidic residues" evidence="1">
    <location>
        <begin position="28"/>
        <end position="41"/>
    </location>
</feature>
<evidence type="ECO:0000313" key="3">
    <source>
        <dbReference type="Proteomes" id="UP001430953"/>
    </source>
</evidence>
<gene>
    <name evidence="2" type="ORF">PUN28_016061</name>
</gene>
<feature type="compositionally biased region" description="Basic and acidic residues" evidence="1">
    <location>
        <begin position="49"/>
        <end position="58"/>
    </location>
</feature>
<name>A0AAW2ET63_9HYME</name>
<proteinExistence type="predicted"/>
<dbReference type="AlphaFoldDB" id="A0AAW2ET63"/>
<protein>
    <submittedName>
        <fullName evidence="2">Uncharacterized protein</fullName>
    </submittedName>
</protein>
<reference evidence="2 3" key="1">
    <citation type="submission" date="2023-03" db="EMBL/GenBank/DDBJ databases">
        <title>High recombination rates correlate with genetic variation in Cardiocondyla obscurior ants.</title>
        <authorList>
            <person name="Errbii M."/>
        </authorList>
    </citation>
    <scope>NUCLEOTIDE SEQUENCE [LARGE SCALE GENOMIC DNA]</scope>
    <source>
        <strain evidence="2">Alpha-2009</strain>
        <tissue evidence="2">Whole body</tissue>
    </source>
</reference>
<evidence type="ECO:0000313" key="2">
    <source>
        <dbReference type="EMBL" id="KAL0106070.1"/>
    </source>
</evidence>
<evidence type="ECO:0000256" key="1">
    <source>
        <dbReference type="SAM" id="MobiDB-lite"/>
    </source>
</evidence>
<feature type="region of interest" description="Disordered" evidence="1">
    <location>
        <begin position="1"/>
        <end position="58"/>
    </location>
</feature>
<sequence>MDEKTRRGRVGSVARTRGRERKRKRGRSVSEGEIDTRRRADSASAETNTSRHEEIGKERCEIEEEISLVAVPAKLLRPPN</sequence>
<feature type="compositionally biased region" description="Basic residues" evidence="1">
    <location>
        <begin position="16"/>
        <end position="27"/>
    </location>
</feature>
<comment type="caution">
    <text evidence="2">The sequence shown here is derived from an EMBL/GenBank/DDBJ whole genome shotgun (WGS) entry which is preliminary data.</text>
</comment>
<accession>A0AAW2ET63</accession>
<dbReference type="EMBL" id="JADYXP020000018">
    <property type="protein sequence ID" value="KAL0106070.1"/>
    <property type="molecule type" value="Genomic_DNA"/>
</dbReference>
<organism evidence="2 3">
    <name type="scientific">Cardiocondyla obscurior</name>
    <dbReference type="NCBI Taxonomy" id="286306"/>
    <lineage>
        <taxon>Eukaryota</taxon>
        <taxon>Metazoa</taxon>
        <taxon>Ecdysozoa</taxon>
        <taxon>Arthropoda</taxon>
        <taxon>Hexapoda</taxon>
        <taxon>Insecta</taxon>
        <taxon>Pterygota</taxon>
        <taxon>Neoptera</taxon>
        <taxon>Endopterygota</taxon>
        <taxon>Hymenoptera</taxon>
        <taxon>Apocrita</taxon>
        <taxon>Aculeata</taxon>
        <taxon>Formicoidea</taxon>
        <taxon>Formicidae</taxon>
        <taxon>Myrmicinae</taxon>
        <taxon>Cardiocondyla</taxon>
    </lineage>
</organism>